<sequence length="124" mass="14215">MNRFINVKTLSGELKRTEIRRGMGYRLTNKEMILLREDISYHILLEDILGLISRDEEDTQVHNHIVGDIRVTANMSNGANTYKIVVHKMRVYNRSGVHERGASTLYANLSNGFSEQLVELLQAI</sequence>
<keyword evidence="2" id="KW-1185">Reference proteome</keyword>
<organism evidence="1 2">
    <name type="scientific">Tumebacillus amylolyticus</name>
    <dbReference type="NCBI Taxonomy" id="2801339"/>
    <lineage>
        <taxon>Bacteria</taxon>
        <taxon>Bacillati</taxon>
        <taxon>Bacillota</taxon>
        <taxon>Bacilli</taxon>
        <taxon>Bacillales</taxon>
        <taxon>Alicyclobacillaceae</taxon>
        <taxon>Tumebacillus</taxon>
    </lineage>
</organism>
<accession>A0ABS1JDZ0</accession>
<comment type="caution">
    <text evidence="1">The sequence shown here is derived from an EMBL/GenBank/DDBJ whole genome shotgun (WGS) entry which is preliminary data.</text>
</comment>
<reference evidence="1 2" key="1">
    <citation type="submission" date="2021-01" db="EMBL/GenBank/DDBJ databases">
        <title>Tumebacillus sp. strain ITR2 16S ribosomal RNA gene Genome sequencing and assembly.</title>
        <authorList>
            <person name="Kang M."/>
        </authorList>
    </citation>
    <scope>NUCLEOTIDE SEQUENCE [LARGE SCALE GENOMIC DNA]</scope>
    <source>
        <strain evidence="1 2">ITR2</strain>
    </source>
</reference>
<evidence type="ECO:0000313" key="1">
    <source>
        <dbReference type="EMBL" id="MBL0388507.1"/>
    </source>
</evidence>
<dbReference type="EMBL" id="JAEQNB010000006">
    <property type="protein sequence ID" value="MBL0388507.1"/>
    <property type="molecule type" value="Genomic_DNA"/>
</dbReference>
<evidence type="ECO:0000313" key="2">
    <source>
        <dbReference type="Proteomes" id="UP000602284"/>
    </source>
</evidence>
<protein>
    <submittedName>
        <fullName evidence="1">Uncharacterized protein</fullName>
    </submittedName>
</protein>
<proteinExistence type="predicted"/>
<gene>
    <name evidence="1" type="ORF">JJB07_18040</name>
</gene>
<name>A0ABS1JDZ0_9BACL</name>
<dbReference type="RefSeq" id="WP_201637470.1">
    <property type="nucleotide sequence ID" value="NZ_JAEQNB010000006.1"/>
</dbReference>
<dbReference type="Proteomes" id="UP000602284">
    <property type="component" value="Unassembled WGS sequence"/>
</dbReference>